<feature type="domain" description="Histidine kinase" evidence="11">
    <location>
        <begin position="175"/>
        <end position="382"/>
    </location>
</feature>
<dbReference type="GO" id="GO:0016301">
    <property type="term" value="F:kinase activity"/>
    <property type="evidence" value="ECO:0007669"/>
    <property type="project" value="UniProtKB-KW"/>
</dbReference>
<dbReference type="SMART" id="SM00304">
    <property type="entry name" value="HAMP"/>
    <property type="match status" value="1"/>
</dbReference>
<comment type="subcellular location">
    <subcellularLocation>
        <location evidence="2">Cell membrane</location>
    </subcellularLocation>
</comment>
<dbReference type="Proteomes" id="UP001635816">
    <property type="component" value="Unassembled WGS sequence"/>
</dbReference>
<evidence type="ECO:0000259" key="12">
    <source>
        <dbReference type="PROSITE" id="PS50885"/>
    </source>
</evidence>
<evidence type="ECO:0000256" key="3">
    <source>
        <dbReference type="ARBA" id="ARBA00012438"/>
    </source>
</evidence>
<dbReference type="InterPro" id="IPR003660">
    <property type="entry name" value="HAMP_dom"/>
</dbReference>
<accession>A0ABW9LH35</accession>
<feature type="transmembrane region" description="Helical" evidence="10">
    <location>
        <begin position="91"/>
        <end position="113"/>
    </location>
</feature>
<evidence type="ECO:0000256" key="4">
    <source>
        <dbReference type="ARBA" id="ARBA00022553"/>
    </source>
</evidence>
<feature type="domain" description="HAMP" evidence="12">
    <location>
        <begin position="114"/>
        <end position="167"/>
    </location>
</feature>
<evidence type="ECO:0000259" key="11">
    <source>
        <dbReference type="PROSITE" id="PS50109"/>
    </source>
</evidence>
<dbReference type="Pfam" id="PF00512">
    <property type="entry name" value="HisKA"/>
    <property type="match status" value="1"/>
</dbReference>
<dbReference type="Pfam" id="PF02518">
    <property type="entry name" value="HATPase_c"/>
    <property type="match status" value="1"/>
</dbReference>
<dbReference type="SMART" id="SM00388">
    <property type="entry name" value="HisKA"/>
    <property type="match status" value="1"/>
</dbReference>
<evidence type="ECO:0000256" key="10">
    <source>
        <dbReference type="SAM" id="Phobius"/>
    </source>
</evidence>
<dbReference type="PANTHER" id="PTHR45436:SF16">
    <property type="entry name" value="HISTIDINE KINASE"/>
    <property type="match status" value="1"/>
</dbReference>
<dbReference type="SUPFAM" id="SSF158472">
    <property type="entry name" value="HAMP domain-like"/>
    <property type="match status" value="1"/>
</dbReference>
<reference evidence="13 14" key="1">
    <citation type="submission" date="2024-12" db="EMBL/GenBank/DDBJ databases">
        <title>The coexistence of Mycolicibacterium septicum and Mycolicibacterium nivoides in clinical samples.</title>
        <authorList>
            <person name="Wang C."/>
            <person name="Feng Y."/>
            <person name="Zong Z."/>
        </authorList>
    </citation>
    <scope>NUCLEOTIDE SEQUENCE [LARGE SCALE GENOMIC DNA]</scope>
    <source>
        <strain evidence="13 14">120309</strain>
    </source>
</reference>
<evidence type="ECO:0000256" key="6">
    <source>
        <dbReference type="ARBA" id="ARBA00022692"/>
    </source>
</evidence>
<evidence type="ECO:0000256" key="5">
    <source>
        <dbReference type="ARBA" id="ARBA00022679"/>
    </source>
</evidence>
<dbReference type="SUPFAM" id="SSF55874">
    <property type="entry name" value="ATPase domain of HSP90 chaperone/DNA topoisomerase II/histidine kinase"/>
    <property type="match status" value="1"/>
</dbReference>
<keyword evidence="8 10" id="KW-1133">Transmembrane helix</keyword>
<keyword evidence="9" id="KW-0902">Two-component regulatory system</keyword>
<dbReference type="InterPro" id="IPR005467">
    <property type="entry name" value="His_kinase_dom"/>
</dbReference>
<dbReference type="InterPro" id="IPR003594">
    <property type="entry name" value="HATPase_dom"/>
</dbReference>
<dbReference type="InterPro" id="IPR036890">
    <property type="entry name" value="HATPase_C_sf"/>
</dbReference>
<evidence type="ECO:0000256" key="2">
    <source>
        <dbReference type="ARBA" id="ARBA00004236"/>
    </source>
</evidence>
<keyword evidence="10" id="KW-0472">Membrane</keyword>
<dbReference type="Gene3D" id="6.10.340.10">
    <property type="match status" value="1"/>
</dbReference>
<sequence>MLTRWTIRTRVAIVFGCAFFALGGVLLGAVYLLTRQGTAAQVLAIADTASEPAPMMPTHPVYGDVAVIPAPAIAITTVSHQVGDAAARQQLIWSSVALAAAALFAAVVGWWTAARLLRPVQEMTTTARRIGATNLDERLNAGVPRDELTELGRTFDELLDRLQSAFDGQRRFVANASHELRTPLAVQRAPIQIGLSDPSPAEIEQVRGELLESNRRSEDLIASLLLLARGQHGLGSEESVDFSAIVAREVQAVAEAAESVGVSIHVQPQPVHVRGDPVLLPHLVRNLIGNAIAYNHPGGTVHVEIADNSLKVRNTGPRLDNGTLAELIEPFRRGTHPRLNAPGSGLGLSIVQAIVSAHDGVLALRANPEGGLTAEVRLTADGAVTDILESKDRQRFRHRFVRTSL</sequence>
<dbReference type="CDD" id="cd06225">
    <property type="entry name" value="HAMP"/>
    <property type="match status" value="1"/>
</dbReference>
<keyword evidence="7 13" id="KW-0418">Kinase</keyword>
<dbReference type="CDD" id="cd00075">
    <property type="entry name" value="HATPase"/>
    <property type="match status" value="1"/>
</dbReference>
<dbReference type="Gene3D" id="1.10.287.130">
    <property type="match status" value="1"/>
</dbReference>
<dbReference type="PROSITE" id="PS50109">
    <property type="entry name" value="HIS_KIN"/>
    <property type="match status" value="1"/>
</dbReference>
<keyword evidence="6 10" id="KW-0812">Transmembrane</keyword>
<comment type="catalytic activity">
    <reaction evidence="1">
        <text>ATP + protein L-histidine = ADP + protein N-phospho-L-histidine.</text>
        <dbReference type="EC" id="2.7.13.3"/>
    </reaction>
</comment>
<keyword evidence="4" id="KW-0597">Phosphoprotein</keyword>
<keyword evidence="5" id="KW-0808">Transferase</keyword>
<feature type="transmembrane region" description="Helical" evidence="10">
    <location>
        <begin position="61"/>
        <end position="79"/>
    </location>
</feature>
<dbReference type="InterPro" id="IPR050428">
    <property type="entry name" value="TCS_sensor_his_kinase"/>
</dbReference>
<dbReference type="SMART" id="SM00387">
    <property type="entry name" value="HATPase_c"/>
    <property type="match status" value="1"/>
</dbReference>
<keyword evidence="14" id="KW-1185">Reference proteome</keyword>
<proteinExistence type="predicted"/>
<dbReference type="Pfam" id="PF00672">
    <property type="entry name" value="HAMP"/>
    <property type="match status" value="1"/>
</dbReference>
<dbReference type="InterPro" id="IPR003661">
    <property type="entry name" value="HisK_dim/P_dom"/>
</dbReference>
<comment type="caution">
    <text evidence="13">The sequence shown here is derived from an EMBL/GenBank/DDBJ whole genome shotgun (WGS) entry which is preliminary data.</text>
</comment>
<dbReference type="PROSITE" id="PS50885">
    <property type="entry name" value="HAMP"/>
    <property type="match status" value="1"/>
</dbReference>
<organism evidence="13 14">
    <name type="scientific">Mycolicibacterium nivoides</name>
    <dbReference type="NCBI Taxonomy" id="2487344"/>
    <lineage>
        <taxon>Bacteria</taxon>
        <taxon>Bacillati</taxon>
        <taxon>Actinomycetota</taxon>
        <taxon>Actinomycetes</taxon>
        <taxon>Mycobacteriales</taxon>
        <taxon>Mycobacteriaceae</taxon>
        <taxon>Mycolicibacterium</taxon>
    </lineage>
</organism>
<dbReference type="EMBL" id="JBKBDD010000014">
    <property type="protein sequence ID" value="MFN6547207.1"/>
    <property type="molecule type" value="Genomic_DNA"/>
</dbReference>
<dbReference type="SUPFAM" id="SSF47384">
    <property type="entry name" value="Homodimeric domain of signal transducing histidine kinase"/>
    <property type="match status" value="1"/>
</dbReference>
<dbReference type="InterPro" id="IPR036097">
    <property type="entry name" value="HisK_dim/P_sf"/>
</dbReference>
<dbReference type="CDD" id="cd00082">
    <property type="entry name" value="HisKA"/>
    <property type="match status" value="1"/>
</dbReference>
<name>A0ABW9LH35_9MYCO</name>
<dbReference type="RefSeq" id="WP_409545024.1">
    <property type="nucleotide sequence ID" value="NZ_JBKBDD010000014.1"/>
</dbReference>
<evidence type="ECO:0000313" key="13">
    <source>
        <dbReference type="EMBL" id="MFN6547207.1"/>
    </source>
</evidence>
<evidence type="ECO:0000256" key="1">
    <source>
        <dbReference type="ARBA" id="ARBA00000085"/>
    </source>
</evidence>
<feature type="transmembrane region" description="Helical" evidence="10">
    <location>
        <begin position="12"/>
        <end position="33"/>
    </location>
</feature>
<evidence type="ECO:0000256" key="8">
    <source>
        <dbReference type="ARBA" id="ARBA00022989"/>
    </source>
</evidence>
<evidence type="ECO:0000313" key="14">
    <source>
        <dbReference type="Proteomes" id="UP001635816"/>
    </source>
</evidence>
<protein>
    <recommendedName>
        <fullName evidence="3">histidine kinase</fullName>
        <ecNumber evidence="3">2.7.13.3</ecNumber>
    </recommendedName>
</protein>
<gene>
    <name evidence="13" type="ORF">ACK4CT_28815</name>
</gene>
<dbReference type="Gene3D" id="3.30.565.10">
    <property type="entry name" value="Histidine kinase-like ATPase, C-terminal domain"/>
    <property type="match status" value="1"/>
</dbReference>
<dbReference type="EC" id="2.7.13.3" evidence="3"/>
<dbReference type="PANTHER" id="PTHR45436">
    <property type="entry name" value="SENSOR HISTIDINE KINASE YKOH"/>
    <property type="match status" value="1"/>
</dbReference>
<evidence type="ECO:0000256" key="9">
    <source>
        <dbReference type="ARBA" id="ARBA00023012"/>
    </source>
</evidence>
<evidence type="ECO:0000256" key="7">
    <source>
        <dbReference type="ARBA" id="ARBA00022777"/>
    </source>
</evidence>